<dbReference type="AlphaFoldDB" id="A0A9D3VKH5"/>
<name>A0A9D3VKH5_9ROSI</name>
<sequence>MLKVAVSVISNMNVQWVKVLGNKYGVISRWSSSIHPSNCSFLLKALSNIWEDVANGVYWELGNGRAVKLKQIPTALTTRDDGFKGS</sequence>
<evidence type="ECO:0000313" key="1">
    <source>
        <dbReference type="EMBL" id="KAH1084134.1"/>
    </source>
</evidence>
<comment type="caution">
    <text evidence="1">The sequence shown here is derived from an EMBL/GenBank/DDBJ whole genome shotgun (WGS) entry which is preliminary data.</text>
</comment>
<keyword evidence="2" id="KW-1185">Reference proteome</keyword>
<evidence type="ECO:0000313" key="2">
    <source>
        <dbReference type="Proteomes" id="UP000828251"/>
    </source>
</evidence>
<accession>A0A9D3VKH5</accession>
<dbReference type="EMBL" id="JAIQCV010000007">
    <property type="protein sequence ID" value="KAH1084134.1"/>
    <property type="molecule type" value="Genomic_DNA"/>
</dbReference>
<dbReference type="Proteomes" id="UP000828251">
    <property type="component" value="Unassembled WGS sequence"/>
</dbReference>
<reference evidence="1 2" key="1">
    <citation type="journal article" date="2021" name="Plant Biotechnol. J.">
        <title>Multi-omics assisted identification of the key and species-specific regulatory components of drought-tolerant mechanisms in Gossypium stocksii.</title>
        <authorList>
            <person name="Yu D."/>
            <person name="Ke L."/>
            <person name="Zhang D."/>
            <person name="Wu Y."/>
            <person name="Sun Y."/>
            <person name="Mei J."/>
            <person name="Sun J."/>
            <person name="Sun Y."/>
        </authorList>
    </citation>
    <scope>NUCLEOTIDE SEQUENCE [LARGE SCALE GENOMIC DNA]</scope>
    <source>
        <strain evidence="2">cv. E1</strain>
        <tissue evidence="1">Leaf</tissue>
    </source>
</reference>
<proteinExistence type="predicted"/>
<organism evidence="1 2">
    <name type="scientific">Gossypium stocksii</name>
    <dbReference type="NCBI Taxonomy" id="47602"/>
    <lineage>
        <taxon>Eukaryota</taxon>
        <taxon>Viridiplantae</taxon>
        <taxon>Streptophyta</taxon>
        <taxon>Embryophyta</taxon>
        <taxon>Tracheophyta</taxon>
        <taxon>Spermatophyta</taxon>
        <taxon>Magnoliopsida</taxon>
        <taxon>eudicotyledons</taxon>
        <taxon>Gunneridae</taxon>
        <taxon>Pentapetalae</taxon>
        <taxon>rosids</taxon>
        <taxon>malvids</taxon>
        <taxon>Malvales</taxon>
        <taxon>Malvaceae</taxon>
        <taxon>Malvoideae</taxon>
        <taxon>Gossypium</taxon>
    </lineage>
</organism>
<dbReference type="OrthoDB" id="1435920at2759"/>
<gene>
    <name evidence="1" type="ORF">J1N35_023895</name>
</gene>
<protein>
    <submittedName>
        <fullName evidence="1">Uncharacterized protein</fullName>
    </submittedName>
</protein>